<feature type="coiled-coil region" evidence="1">
    <location>
        <begin position="213"/>
        <end position="293"/>
    </location>
</feature>
<keyword evidence="3" id="KW-1185">Reference proteome</keyword>
<organism evidence="2 3">
    <name type="scientific">Novosphingobium umbonatum</name>
    <dbReference type="NCBI Taxonomy" id="1908524"/>
    <lineage>
        <taxon>Bacteria</taxon>
        <taxon>Pseudomonadati</taxon>
        <taxon>Pseudomonadota</taxon>
        <taxon>Alphaproteobacteria</taxon>
        <taxon>Sphingomonadales</taxon>
        <taxon>Sphingomonadaceae</taxon>
        <taxon>Novosphingobium</taxon>
    </lineage>
</organism>
<dbReference type="EMBL" id="SACO01000011">
    <property type="protein sequence ID" value="RVU03873.1"/>
    <property type="molecule type" value="Genomic_DNA"/>
</dbReference>
<evidence type="ECO:0000313" key="2">
    <source>
        <dbReference type="EMBL" id="RVU03873.1"/>
    </source>
</evidence>
<accession>A0A3S3TLM1</accession>
<keyword evidence="1" id="KW-0175">Coiled coil</keyword>
<dbReference type="SUPFAM" id="SSF90257">
    <property type="entry name" value="Myosin rod fragments"/>
    <property type="match status" value="1"/>
</dbReference>
<dbReference type="RefSeq" id="WP_127710393.1">
    <property type="nucleotide sequence ID" value="NZ_SACO01000011.1"/>
</dbReference>
<sequence length="446" mass="49863">MAIGLKKFIMGKSNACETAADDMLNDIATLKTVPTESINMARENVWSHIGEFEAALQQVARLPEQFRLMMTPVENAVSGMNLLRNRLENSETALAEEVQRSGELMQERANLAQELTQTLSALKLEEATAAALKLQNATIEASHLQLGQDHAALQHLLGQMEPQIHELTTLRNALQGEVEDLRLAKDIADKTIDELHSELQNAIDTISDRNHVLSNLQLTHERLRERLDSAGKSISELECAVVQLEEKYNAGKLELNRERKTSASLRIENLQLRKDAEEARMQSESEIETLQSRHQFLDQAMADSRARLGEESRQLSQARLERVDRDREIGRLKLALEASQRESNELRAQLQAASTSASTTGQLLSGEIDTRHRLELELDMLRNENSALTIKNKGLTEGARMADMAHADAIQKLQARLAKLSAENDQLRSVVRVANDHNESLVAKMA</sequence>
<gene>
    <name evidence="2" type="ORF">EOE18_13495</name>
</gene>
<evidence type="ECO:0000256" key="1">
    <source>
        <dbReference type="SAM" id="Coils"/>
    </source>
</evidence>
<feature type="coiled-coil region" evidence="1">
    <location>
        <begin position="329"/>
        <end position="430"/>
    </location>
</feature>
<proteinExistence type="predicted"/>
<protein>
    <submittedName>
        <fullName evidence="2">Uncharacterized protein</fullName>
    </submittedName>
</protein>
<evidence type="ECO:0000313" key="3">
    <source>
        <dbReference type="Proteomes" id="UP000282837"/>
    </source>
</evidence>
<reference evidence="2 3" key="1">
    <citation type="submission" date="2019-01" db="EMBL/GenBank/DDBJ databases">
        <authorList>
            <person name="Chen W.-M."/>
        </authorList>
    </citation>
    <scope>NUCLEOTIDE SEQUENCE [LARGE SCALE GENOMIC DNA]</scope>
    <source>
        <strain evidence="2 3">FSY-9</strain>
    </source>
</reference>
<dbReference type="Proteomes" id="UP000282837">
    <property type="component" value="Unassembled WGS sequence"/>
</dbReference>
<name>A0A3S3TLM1_9SPHN</name>
<dbReference type="AlphaFoldDB" id="A0A3S3TLM1"/>
<comment type="caution">
    <text evidence="2">The sequence shown here is derived from an EMBL/GenBank/DDBJ whole genome shotgun (WGS) entry which is preliminary data.</text>
</comment>